<evidence type="ECO:0000256" key="1">
    <source>
        <dbReference type="SAM" id="MobiDB-lite"/>
    </source>
</evidence>
<keyword evidence="2" id="KW-0812">Transmembrane</keyword>
<gene>
    <name evidence="3" type="ORF">OUZ56_019741</name>
</gene>
<dbReference type="InterPro" id="IPR006631">
    <property type="entry name" value="DM4_12"/>
</dbReference>
<proteinExistence type="predicted"/>
<keyword evidence="4" id="KW-1185">Reference proteome</keyword>
<dbReference type="PANTHER" id="PTHR21398">
    <property type="entry name" value="AGAP007094-PA"/>
    <property type="match status" value="1"/>
</dbReference>
<feature type="region of interest" description="Disordered" evidence="1">
    <location>
        <begin position="44"/>
        <end position="78"/>
    </location>
</feature>
<comment type="caution">
    <text evidence="3">The sequence shown here is derived from an EMBL/GenBank/DDBJ whole genome shotgun (WGS) entry which is preliminary data.</text>
</comment>
<feature type="transmembrane region" description="Helical" evidence="2">
    <location>
        <begin position="135"/>
        <end position="155"/>
    </location>
</feature>
<name>A0ABQ9ZCH1_9CRUS</name>
<dbReference type="PANTHER" id="PTHR21398:SF6">
    <property type="entry name" value="AGAP007094-PA"/>
    <property type="match status" value="1"/>
</dbReference>
<dbReference type="Pfam" id="PF07841">
    <property type="entry name" value="DM4_12"/>
    <property type="match status" value="1"/>
</dbReference>
<dbReference type="Proteomes" id="UP001234178">
    <property type="component" value="Unassembled WGS sequence"/>
</dbReference>
<feature type="compositionally biased region" description="Acidic residues" evidence="1">
    <location>
        <begin position="49"/>
        <end position="58"/>
    </location>
</feature>
<keyword evidence="2" id="KW-0472">Membrane</keyword>
<evidence type="ECO:0000256" key="2">
    <source>
        <dbReference type="SAM" id="Phobius"/>
    </source>
</evidence>
<protein>
    <submittedName>
        <fullName evidence="3">Uncharacterized protein</fullName>
    </submittedName>
</protein>
<accession>A0ABQ9ZCH1</accession>
<sequence length="281" mass="31223">MKQPLKPVKMRHFYKHVLSGIVFWLLLSQSLSLFNSSSAASTSRSDLQDVADSEEDNAELNNNAISTNEIEEEEEGSEGRYFGDLLKIVKREIREGETGRSSSGIFNTTLAFTIPLFSFSLPDRATAGKDYTKQAALSLFGLAIVGGIAIMPYVWTARSALGKKTIVETEARAKKDEAASSILPMLTNVASFAGLDAKTCVQRSVCETYRNPERYGYLVLPIRYFMLSPQSRENDKPSGYQLAADFGRQETEECERRYRCAFSLIGAANFLVSYFYPSSTA</sequence>
<organism evidence="3 4">
    <name type="scientific">Daphnia magna</name>
    <dbReference type="NCBI Taxonomy" id="35525"/>
    <lineage>
        <taxon>Eukaryota</taxon>
        <taxon>Metazoa</taxon>
        <taxon>Ecdysozoa</taxon>
        <taxon>Arthropoda</taxon>
        <taxon>Crustacea</taxon>
        <taxon>Branchiopoda</taxon>
        <taxon>Diplostraca</taxon>
        <taxon>Cladocera</taxon>
        <taxon>Anomopoda</taxon>
        <taxon>Daphniidae</taxon>
        <taxon>Daphnia</taxon>
    </lineage>
</organism>
<keyword evidence="2" id="KW-1133">Transmembrane helix</keyword>
<evidence type="ECO:0000313" key="3">
    <source>
        <dbReference type="EMBL" id="KAK4010602.1"/>
    </source>
</evidence>
<dbReference type="EMBL" id="JAOYFB010000003">
    <property type="protein sequence ID" value="KAK4010602.1"/>
    <property type="molecule type" value="Genomic_DNA"/>
</dbReference>
<reference evidence="3 4" key="1">
    <citation type="journal article" date="2023" name="Nucleic Acids Res.">
        <title>The hologenome of Daphnia magna reveals possible DNA methylation and microbiome-mediated evolution of the host genome.</title>
        <authorList>
            <person name="Chaturvedi A."/>
            <person name="Li X."/>
            <person name="Dhandapani V."/>
            <person name="Marshall H."/>
            <person name="Kissane S."/>
            <person name="Cuenca-Cambronero M."/>
            <person name="Asole G."/>
            <person name="Calvet F."/>
            <person name="Ruiz-Romero M."/>
            <person name="Marangio P."/>
            <person name="Guigo R."/>
            <person name="Rago D."/>
            <person name="Mirbahai L."/>
            <person name="Eastwood N."/>
            <person name="Colbourne J.K."/>
            <person name="Zhou J."/>
            <person name="Mallon E."/>
            <person name="Orsini L."/>
        </authorList>
    </citation>
    <scope>NUCLEOTIDE SEQUENCE [LARGE SCALE GENOMIC DNA]</scope>
    <source>
        <strain evidence="3">LRV0_1</strain>
    </source>
</reference>
<evidence type="ECO:0000313" key="4">
    <source>
        <dbReference type="Proteomes" id="UP001234178"/>
    </source>
</evidence>